<gene>
    <name evidence="1" type="ORF">ABID16_000070</name>
</gene>
<protein>
    <submittedName>
        <fullName evidence="1">Uncharacterized protein</fullName>
    </submittedName>
</protein>
<evidence type="ECO:0000313" key="2">
    <source>
        <dbReference type="Proteomes" id="UP001549047"/>
    </source>
</evidence>
<comment type="caution">
    <text evidence="1">The sequence shown here is derived from an EMBL/GenBank/DDBJ whole genome shotgun (WGS) entry which is preliminary data.</text>
</comment>
<sequence>MRGGLEAGYAAEMNIRAGQLVQHNVTGRFGRVHSDADEDARFVRVLFQGDRRTSRCRPEELEPTHG</sequence>
<dbReference type="EMBL" id="JBEPMB010000001">
    <property type="protein sequence ID" value="MET3611765.1"/>
    <property type="molecule type" value="Genomic_DNA"/>
</dbReference>
<organism evidence="1 2">
    <name type="scientific">Rhizobium aquaticum</name>
    <dbReference type="NCBI Taxonomy" id="1549636"/>
    <lineage>
        <taxon>Bacteria</taxon>
        <taxon>Pseudomonadati</taxon>
        <taxon>Pseudomonadota</taxon>
        <taxon>Alphaproteobacteria</taxon>
        <taxon>Hyphomicrobiales</taxon>
        <taxon>Rhizobiaceae</taxon>
        <taxon>Rhizobium/Agrobacterium group</taxon>
        <taxon>Rhizobium</taxon>
    </lineage>
</organism>
<dbReference type="RefSeq" id="WP_354554014.1">
    <property type="nucleotide sequence ID" value="NZ_JBEPMB010000001.1"/>
</dbReference>
<keyword evidence="2" id="KW-1185">Reference proteome</keyword>
<proteinExistence type="predicted"/>
<name>A0ABV2IVG3_9HYPH</name>
<accession>A0ABV2IVG3</accession>
<dbReference type="Proteomes" id="UP001549047">
    <property type="component" value="Unassembled WGS sequence"/>
</dbReference>
<reference evidence="1 2" key="1">
    <citation type="submission" date="2024-06" db="EMBL/GenBank/DDBJ databases">
        <title>Genomic Encyclopedia of Type Strains, Phase IV (KMG-IV): sequencing the most valuable type-strain genomes for metagenomic binning, comparative biology and taxonomic classification.</title>
        <authorList>
            <person name="Goeker M."/>
        </authorList>
    </citation>
    <scope>NUCLEOTIDE SEQUENCE [LARGE SCALE GENOMIC DNA]</scope>
    <source>
        <strain evidence="1 2">DSM 29780</strain>
    </source>
</reference>
<evidence type="ECO:0000313" key="1">
    <source>
        <dbReference type="EMBL" id="MET3611765.1"/>
    </source>
</evidence>